<feature type="non-terminal residue" evidence="2">
    <location>
        <position position="1"/>
    </location>
</feature>
<evidence type="ECO:0000256" key="1">
    <source>
        <dbReference type="SAM" id="MobiDB-lite"/>
    </source>
</evidence>
<accession>A0A1B6K5T6</accession>
<dbReference type="GO" id="GO:0060271">
    <property type="term" value="P:cilium assembly"/>
    <property type="evidence" value="ECO:0007669"/>
    <property type="project" value="TreeGrafter"/>
</dbReference>
<dbReference type="EMBL" id="GECU01000880">
    <property type="protein sequence ID" value="JAT06827.1"/>
    <property type="molecule type" value="Transcribed_RNA"/>
</dbReference>
<feature type="region of interest" description="Disordered" evidence="1">
    <location>
        <begin position="59"/>
        <end position="94"/>
    </location>
</feature>
<feature type="compositionally biased region" description="Acidic residues" evidence="1">
    <location>
        <begin position="63"/>
        <end position="79"/>
    </location>
</feature>
<proteinExistence type="predicted"/>
<organism evidence="2">
    <name type="scientific">Homalodisca liturata</name>
    <dbReference type="NCBI Taxonomy" id="320908"/>
    <lineage>
        <taxon>Eukaryota</taxon>
        <taxon>Metazoa</taxon>
        <taxon>Ecdysozoa</taxon>
        <taxon>Arthropoda</taxon>
        <taxon>Hexapoda</taxon>
        <taxon>Insecta</taxon>
        <taxon>Pterygota</taxon>
        <taxon>Neoptera</taxon>
        <taxon>Paraneoptera</taxon>
        <taxon>Hemiptera</taxon>
        <taxon>Auchenorrhyncha</taxon>
        <taxon>Membracoidea</taxon>
        <taxon>Cicadellidae</taxon>
        <taxon>Cicadellinae</taxon>
        <taxon>Proconiini</taxon>
        <taxon>Homalodisca</taxon>
    </lineage>
</organism>
<dbReference type="GO" id="GO:0005929">
    <property type="term" value="C:cilium"/>
    <property type="evidence" value="ECO:0007669"/>
    <property type="project" value="TreeGrafter"/>
</dbReference>
<protein>
    <submittedName>
        <fullName evidence="2">Uncharacterized protein</fullName>
    </submittedName>
</protein>
<dbReference type="PANTHER" id="PTHR45912">
    <property type="entry name" value="CILIA- AND FLAGELLA-ASSOCIATED PROTEIN 47"/>
    <property type="match status" value="1"/>
</dbReference>
<feature type="non-terminal residue" evidence="2">
    <location>
        <position position="148"/>
    </location>
</feature>
<feature type="region of interest" description="Disordered" evidence="1">
    <location>
        <begin position="116"/>
        <end position="148"/>
    </location>
</feature>
<reference evidence="2" key="1">
    <citation type="submission" date="2015-11" db="EMBL/GenBank/DDBJ databases">
        <title>De novo transcriptome assembly of four potential Pierce s Disease insect vectors from Arizona vineyards.</title>
        <authorList>
            <person name="Tassone E.E."/>
        </authorList>
    </citation>
    <scope>NUCLEOTIDE SEQUENCE</scope>
</reference>
<sequence length="148" mass="16030">THTSAPLLVTVTFKSSVPISINKQITFHSMASQNYNLQIIASADNCLLTTHAFAKSHISSDTLCDDEDDDNCDDDDEDGPVNGNKRAPQLQLPDNRVMQPIIKPLVAVTKFSADSPLYQREEDSSSDSSISVMSLLGTPAPASKTVQH</sequence>
<name>A0A1B6K5T6_9HEMI</name>
<dbReference type="PANTHER" id="PTHR45912:SF3">
    <property type="entry name" value="CILIA- AND FLAGELLA-ASSOCIATED PROTEIN 47"/>
    <property type="match status" value="1"/>
</dbReference>
<dbReference type="AlphaFoldDB" id="A0A1B6K5T6"/>
<gene>
    <name evidence="2" type="ORF">g.8148</name>
</gene>
<evidence type="ECO:0000313" key="2">
    <source>
        <dbReference type="EMBL" id="JAT06827.1"/>
    </source>
</evidence>